<protein>
    <submittedName>
        <fullName evidence="2">Recombinase family protein</fullName>
    </submittedName>
</protein>
<reference evidence="2" key="2">
    <citation type="submission" date="2024-05" db="EMBL/GenBank/DDBJ databases">
        <authorList>
            <person name="Mellies J."/>
            <person name="Newton I."/>
        </authorList>
    </citation>
    <scope>NUCLEOTIDE SEQUENCE</scope>
    <source>
        <strain evidence="2">13.2</strain>
    </source>
</reference>
<dbReference type="CDD" id="cd00338">
    <property type="entry name" value="Ser_Recombinase"/>
    <property type="match status" value="1"/>
</dbReference>
<dbReference type="GO" id="GO:0003677">
    <property type="term" value="F:DNA binding"/>
    <property type="evidence" value="ECO:0007669"/>
    <property type="project" value="InterPro"/>
</dbReference>
<reference evidence="2" key="1">
    <citation type="journal article" date="2019" name="Microbiol. Resour. Announc.">
        <title>Draft Genome Sequences of Five Environmental Bacterial Isolates That Degrade Polyethylene Terephthalate Plastic.</title>
        <authorList>
            <person name="Leon-Zayas R."/>
            <person name="Roberts C."/>
            <person name="Vague M."/>
            <person name="Mellies J.L."/>
        </authorList>
    </citation>
    <scope>NUCLEOTIDE SEQUENCE</scope>
    <source>
        <strain evidence="2">13.2</strain>
    </source>
</reference>
<gene>
    <name evidence="2" type="ORF">ABH853_14335</name>
</gene>
<evidence type="ECO:0000313" key="2">
    <source>
        <dbReference type="EMBL" id="XBG30091.1"/>
    </source>
</evidence>
<sequence length="85" mass="9633">MKPKAYSYARFSTPEQGKGDSYRRQRAAAEEYCAANGLELADTKEYRFFDNGRSAYKAKHLNDTGDFGRFLSYVDEGGLRLEATC</sequence>
<dbReference type="EMBL" id="CP157179">
    <property type="protein sequence ID" value="XBG30091.1"/>
    <property type="molecule type" value="Genomic_DNA"/>
</dbReference>
<evidence type="ECO:0000259" key="1">
    <source>
        <dbReference type="Pfam" id="PF00239"/>
    </source>
</evidence>
<dbReference type="SUPFAM" id="SSF53041">
    <property type="entry name" value="Resolvase-like"/>
    <property type="match status" value="1"/>
</dbReference>
<dbReference type="Pfam" id="PF00239">
    <property type="entry name" value="Resolvase"/>
    <property type="match status" value="1"/>
</dbReference>
<dbReference type="AlphaFoldDB" id="A0AAU7BC08"/>
<feature type="domain" description="Resolvase/invertase-type recombinase catalytic" evidence="1">
    <location>
        <begin position="5"/>
        <end position="76"/>
    </location>
</feature>
<dbReference type="GO" id="GO:0000150">
    <property type="term" value="F:DNA strand exchange activity"/>
    <property type="evidence" value="ECO:0007669"/>
    <property type="project" value="InterPro"/>
</dbReference>
<dbReference type="InterPro" id="IPR036162">
    <property type="entry name" value="Resolvase-like_N_sf"/>
</dbReference>
<dbReference type="InterPro" id="IPR006119">
    <property type="entry name" value="Resolv_N"/>
</dbReference>
<organism evidence="2">
    <name type="scientific">Pseudomonas sp. 13.2</name>
    <dbReference type="NCBI Taxonomy" id="3144665"/>
    <lineage>
        <taxon>Bacteria</taxon>
        <taxon>Pseudomonadati</taxon>
        <taxon>Pseudomonadota</taxon>
        <taxon>Gammaproteobacteria</taxon>
        <taxon>Pseudomonadales</taxon>
        <taxon>Pseudomonadaceae</taxon>
        <taxon>Pseudomonas</taxon>
    </lineage>
</organism>
<name>A0AAU7BC08_9PSED</name>
<dbReference type="Gene3D" id="3.40.50.1390">
    <property type="entry name" value="Resolvase, N-terminal catalytic domain"/>
    <property type="match status" value="1"/>
</dbReference>
<accession>A0AAU7BC08</accession>
<proteinExistence type="predicted"/>